<feature type="transmembrane region" description="Helical" evidence="8">
    <location>
        <begin position="323"/>
        <end position="343"/>
    </location>
</feature>
<sequence length="421" mass="48090">MHKQNINHLVMIVAGVALLVAGVSLFLQPGLWSVHFPVWIKKAVSEKLILDVLVIGAIALAIWFLAYKAGKKRAALIALLVVAALLRVPHFTEVGKDETAYISAVVDFLDGKNPYLRTIDSFENVDDTGGHGYAYFPGFLYINIFFFSIQLLTGMPLQILQKIPTLLADLGIGILLIKELRKKNYTALICALLFWYLNPYFLYKRNYVYFDPIPIFIMMLSLYYLKKDDVISGAFYGLAILFKTFPVILLPIFLMKSKKWYRFLAAGSIVGLVSSIPFLNDVKSYLTGAVLVHSNRVVQGRPFLFFISYFYKVELFQIIPLRVYSTLATFAGWVAAPIVGIAKFAESKYALSIIPFALFYLFTPVLNRTYLMWSMPVVALGLFEQFHGKNKALYYIGLAAFWFFYYWYISIWKDGFHIWKP</sequence>
<feature type="transmembrane region" description="Helical" evidence="8">
    <location>
        <begin position="48"/>
        <end position="67"/>
    </location>
</feature>
<dbReference type="InterPro" id="IPR018584">
    <property type="entry name" value="GT87"/>
</dbReference>
<name>A0A0G1PFS1_UNCKA</name>
<feature type="transmembrane region" description="Helical" evidence="8">
    <location>
        <begin position="392"/>
        <end position="409"/>
    </location>
</feature>
<comment type="subcellular location">
    <subcellularLocation>
        <location evidence="1">Cell membrane</location>
        <topology evidence="1">Multi-pass membrane protein</topology>
    </subcellularLocation>
</comment>
<feature type="transmembrane region" description="Helical" evidence="8">
    <location>
        <begin position="133"/>
        <end position="152"/>
    </location>
</feature>
<evidence type="ECO:0000256" key="7">
    <source>
        <dbReference type="ARBA" id="ARBA00024033"/>
    </source>
</evidence>
<gene>
    <name evidence="9" type="ORF">UX44_C0005G0010</name>
</gene>
<feature type="transmembrane region" description="Helical" evidence="8">
    <location>
        <begin position="285"/>
        <end position="311"/>
    </location>
</feature>
<dbReference type="AlphaFoldDB" id="A0A0G1PFS1"/>
<feature type="transmembrane region" description="Helical" evidence="8">
    <location>
        <begin position="260"/>
        <end position="279"/>
    </location>
</feature>
<evidence type="ECO:0000256" key="1">
    <source>
        <dbReference type="ARBA" id="ARBA00004651"/>
    </source>
</evidence>
<feature type="transmembrane region" description="Helical" evidence="8">
    <location>
        <begin position="9"/>
        <end position="28"/>
    </location>
</feature>
<evidence type="ECO:0000256" key="4">
    <source>
        <dbReference type="ARBA" id="ARBA00022692"/>
    </source>
</evidence>
<evidence type="ECO:0000313" key="9">
    <source>
        <dbReference type="EMBL" id="KKU31532.1"/>
    </source>
</evidence>
<evidence type="ECO:0000256" key="8">
    <source>
        <dbReference type="SAM" id="Phobius"/>
    </source>
</evidence>
<keyword evidence="3" id="KW-0808">Transferase</keyword>
<keyword evidence="4 8" id="KW-0812">Transmembrane</keyword>
<protein>
    <recommendedName>
        <fullName evidence="11">Glycosyltransferase RgtA/B/C/D-like domain-containing protein</fullName>
    </recommendedName>
</protein>
<feature type="transmembrane region" description="Helical" evidence="8">
    <location>
        <begin position="183"/>
        <end position="201"/>
    </location>
</feature>
<reference evidence="9 10" key="1">
    <citation type="journal article" date="2015" name="Nature">
        <title>rRNA introns, odd ribosomes, and small enigmatic genomes across a large radiation of phyla.</title>
        <authorList>
            <person name="Brown C.T."/>
            <person name="Hug L.A."/>
            <person name="Thomas B.C."/>
            <person name="Sharon I."/>
            <person name="Castelle C.J."/>
            <person name="Singh A."/>
            <person name="Wilkins M.J."/>
            <person name="Williams K.H."/>
            <person name="Banfield J.F."/>
        </authorList>
    </citation>
    <scope>NUCLEOTIDE SEQUENCE [LARGE SCALE GENOMIC DNA]</scope>
</reference>
<proteinExistence type="inferred from homology"/>
<keyword evidence="5 8" id="KW-1133">Transmembrane helix</keyword>
<accession>A0A0G1PFS1</accession>
<comment type="caution">
    <text evidence="9">The sequence shown here is derived from an EMBL/GenBank/DDBJ whole genome shotgun (WGS) entry which is preliminary data.</text>
</comment>
<keyword evidence="6 8" id="KW-0472">Membrane</keyword>
<evidence type="ECO:0000256" key="2">
    <source>
        <dbReference type="ARBA" id="ARBA00022475"/>
    </source>
</evidence>
<evidence type="ECO:0008006" key="11">
    <source>
        <dbReference type="Google" id="ProtNLM"/>
    </source>
</evidence>
<comment type="similarity">
    <text evidence="7">Belongs to the glycosyltransferase 87 family.</text>
</comment>
<feature type="transmembrane region" description="Helical" evidence="8">
    <location>
        <begin position="349"/>
        <end position="371"/>
    </location>
</feature>
<dbReference type="EMBL" id="LCMF01000005">
    <property type="protein sequence ID" value="KKU31532.1"/>
    <property type="molecule type" value="Genomic_DNA"/>
</dbReference>
<organism evidence="9 10">
    <name type="scientific">candidate division WWE3 bacterium GW2011_GWA1_46_21</name>
    <dbReference type="NCBI Taxonomy" id="1619107"/>
    <lineage>
        <taxon>Bacteria</taxon>
        <taxon>Katanobacteria</taxon>
    </lineage>
</organism>
<evidence type="ECO:0000313" key="10">
    <source>
        <dbReference type="Proteomes" id="UP000034732"/>
    </source>
</evidence>
<keyword evidence="2" id="KW-1003">Cell membrane</keyword>
<evidence type="ECO:0000256" key="3">
    <source>
        <dbReference type="ARBA" id="ARBA00022679"/>
    </source>
</evidence>
<dbReference type="GO" id="GO:0016758">
    <property type="term" value="F:hexosyltransferase activity"/>
    <property type="evidence" value="ECO:0007669"/>
    <property type="project" value="InterPro"/>
</dbReference>
<dbReference type="Proteomes" id="UP000034732">
    <property type="component" value="Unassembled WGS sequence"/>
</dbReference>
<dbReference type="Pfam" id="PF09594">
    <property type="entry name" value="GT87"/>
    <property type="match status" value="1"/>
</dbReference>
<feature type="transmembrane region" description="Helical" evidence="8">
    <location>
        <begin position="74"/>
        <end position="92"/>
    </location>
</feature>
<dbReference type="GO" id="GO:0005886">
    <property type="term" value="C:plasma membrane"/>
    <property type="evidence" value="ECO:0007669"/>
    <property type="project" value="UniProtKB-SubCell"/>
</dbReference>
<feature type="transmembrane region" description="Helical" evidence="8">
    <location>
        <begin position="231"/>
        <end position="253"/>
    </location>
</feature>
<evidence type="ECO:0000256" key="5">
    <source>
        <dbReference type="ARBA" id="ARBA00022989"/>
    </source>
</evidence>
<evidence type="ECO:0000256" key="6">
    <source>
        <dbReference type="ARBA" id="ARBA00023136"/>
    </source>
</evidence>